<dbReference type="InterPro" id="IPR036116">
    <property type="entry name" value="FN3_sf"/>
</dbReference>
<sequence length="132" mass="15358">MPFEIWALNIKAYFKDEFLVDVKAISPSSVKVYWAHGKLGIPCICSEAPDSFFTVQYKQQGEMLYKIQRVDSKNYAIIQNLLHDTNYEFIVEDRNPCGSTKRFTEKCVIKTKKISYFSKSPERENEPLLNTC</sequence>
<dbReference type="Proteomes" id="UP000749559">
    <property type="component" value="Unassembled WGS sequence"/>
</dbReference>
<protein>
    <recommendedName>
        <fullName evidence="1">Fibronectin type-III domain-containing protein</fullName>
    </recommendedName>
</protein>
<dbReference type="InterPro" id="IPR003961">
    <property type="entry name" value="FN3_dom"/>
</dbReference>
<dbReference type="EMBL" id="CAIIXF020000009">
    <property type="protein sequence ID" value="CAH1793972.1"/>
    <property type="molecule type" value="Genomic_DNA"/>
</dbReference>
<dbReference type="SUPFAM" id="SSF49265">
    <property type="entry name" value="Fibronectin type III"/>
    <property type="match status" value="1"/>
</dbReference>
<evidence type="ECO:0000313" key="2">
    <source>
        <dbReference type="EMBL" id="CAH1793972.1"/>
    </source>
</evidence>
<proteinExistence type="predicted"/>
<dbReference type="AlphaFoldDB" id="A0A8S4PLE5"/>
<gene>
    <name evidence="2" type="ORF">OFUS_LOCUS18748</name>
</gene>
<reference evidence="2" key="1">
    <citation type="submission" date="2022-03" db="EMBL/GenBank/DDBJ databases">
        <authorList>
            <person name="Martin C."/>
        </authorList>
    </citation>
    <scope>NUCLEOTIDE SEQUENCE</scope>
</reference>
<dbReference type="Gene3D" id="2.60.40.10">
    <property type="entry name" value="Immunoglobulins"/>
    <property type="match status" value="1"/>
</dbReference>
<dbReference type="CDD" id="cd00063">
    <property type="entry name" value="FN3"/>
    <property type="match status" value="1"/>
</dbReference>
<dbReference type="InterPro" id="IPR013783">
    <property type="entry name" value="Ig-like_fold"/>
</dbReference>
<feature type="domain" description="Fibronectin type-III" evidence="1">
    <location>
        <begin position="15"/>
        <end position="114"/>
    </location>
</feature>
<comment type="caution">
    <text evidence="2">The sequence shown here is derived from an EMBL/GenBank/DDBJ whole genome shotgun (WGS) entry which is preliminary data.</text>
</comment>
<name>A0A8S4PLE5_OWEFU</name>
<evidence type="ECO:0000313" key="3">
    <source>
        <dbReference type="Proteomes" id="UP000749559"/>
    </source>
</evidence>
<accession>A0A8S4PLE5</accession>
<keyword evidence="3" id="KW-1185">Reference proteome</keyword>
<dbReference type="PROSITE" id="PS50853">
    <property type="entry name" value="FN3"/>
    <property type="match status" value="1"/>
</dbReference>
<evidence type="ECO:0000259" key="1">
    <source>
        <dbReference type="PROSITE" id="PS50853"/>
    </source>
</evidence>
<organism evidence="2 3">
    <name type="scientific">Owenia fusiformis</name>
    <name type="common">Polychaete worm</name>
    <dbReference type="NCBI Taxonomy" id="6347"/>
    <lineage>
        <taxon>Eukaryota</taxon>
        <taxon>Metazoa</taxon>
        <taxon>Spiralia</taxon>
        <taxon>Lophotrochozoa</taxon>
        <taxon>Annelida</taxon>
        <taxon>Polychaeta</taxon>
        <taxon>Sedentaria</taxon>
        <taxon>Canalipalpata</taxon>
        <taxon>Sabellida</taxon>
        <taxon>Oweniida</taxon>
        <taxon>Oweniidae</taxon>
        <taxon>Owenia</taxon>
    </lineage>
</organism>